<gene>
    <name evidence="2" type="ORF">PFICI_02034</name>
</gene>
<protein>
    <submittedName>
        <fullName evidence="2">Uncharacterized protein</fullName>
    </submittedName>
</protein>
<dbReference type="GeneID" id="19267047"/>
<dbReference type="SUPFAM" id="SSF101447">
    <property type="entry name" value="Formin homology 2 domain (FH2 domain)"/>
    <property type="match status" value="1"/>
</dbReference>
<dbReference type="Proteomes" id="UP000030651">
    <property type="component" value="Unassembled WGS sequence"/>
</dbReference>
<dbReference type="OrthoDB" id="10395997at2759"/>
<dbReference type="KEGG" id="pfy:PFICI_02034"/>
<evidence type="ECO:0000313" key="3">
    <source>
        <dbReference type="Proteomes" id="UP000030651"/>
    </source>
</evidence>
<dbReference type="InParanoid" id="W3XSL4"/>
<keyword evidence="1" id="KW-0732">Signal</keyword>
<proteinExistence type="predicted"/>
<feature type="signal peptide" evidence="1">
    <location>
        <begin position="1"/>
        <end position="20"/>
    </location>
</feature>
<accession>W3XSL4</accession>
<organism evidence="2 3">
    <name type="scientific">Pestalotiopsis fici (strain W106-1 / CGMCC3.15140)</name>
    <dbReference type="NCBI Taxonomy" id="1229662"/>
    <lineage>
        <taxon>Eukaryota</taxon>
        <taxon>Fungi</taxon>
        <taxon>Dikarya</taxon>
        <taxon>Ascomycota</taxon>
        <taxon>Pezizomycotina</taxon>
        <taxon>Sordariomycetes</taxon>
        <taxon>Xylariomycetidae</taxon>
        <taxon>Amphisphaeriales</taxon>
        <taxon>Sporocadaceae</taxon>
        <taxon>Pestalotiopsis</taxon>
    </lineage>
</organism>
<dbReference type="AlphaFoldDB" id="W3XSL4"/>
<reference evidence="3" key="1">
    <citation type="journal article" date="2015" name="BMC Genomics">
        <title>Genomic and transcriptomic analysis of the endophytic fungus Pestalotiopsis fici reveals its lifestyle and high potential for synthesis of natural products.</title>
        <authorList>
            <person name="Wang X."/>
            <person name="Zhang X."/>
            <person name="Liu L."/>
            <person name="Xiang M."/>
            <person name="Wang W."/>
            <person name="Sun X."/>
            <person name="Che Y."/>
            <person name="Guo L."/>
            <person name="Liu G."/>
            <person name="Guo L."/>
            <person name="Wang C."/>
            <person name="Yin W.B."/>
            <person name="Stadler M."/>
            <person name="Zhang X."/>
            <person name="Liu X."/>
        </authorList>
    </citation>
    <scope>NUCLEOTIDE SEQUENCE [LARGE SCALE GENOMIC DNA]</scope>
    <source>
        <strain evidence="3">W106-1 / CGMCC3.15140</strain>
    </source>
</reference>
<name>W3XSL4_PESFW</name>
<keyword evidence="3" id="KW-1185">Reference proteome</keyword>
<evidence type="ECO:0000313" key="2">
    <source>
        <dbReference type="EMBL" id="ETS88206.1"/>
    </source>
</evidence>
<feature type="chain" id="PRO_5004835374" evidence="1">
    <location>
        <begin position="21"/>
        <end position="171"/>
    </location>
</feature>
<dbReference type="EMBL" id="KI912109">
    <property type="protein sequence ID" value="ETS88206.1"/>
    <property type="molecule type" value="Genomic_DNA"/>
</dbReference>
<evidence type="ECO:0000256" key="1">
    <source>
        <dbReference type="SAM" id="SignalP"/>
    </source>
</evidence>
<sequence>MVSFDCKILVASIAVAAVSAGYHVSPPPPPPPPPPPTTVSPDCFTLSALYANGTHAGLLYLYEHAESHYGSLTNYQPGAAKLALDTSTGRLIDYESAPNHNGLIAAAYRNAGFFSEVFFKTDAQLQGISDYIALKCELSSTGILTCNHPMNAKNFFQCKSSYSEVSDVSLL</sequence>
<dbReference type="HOGENOM" id="CLU_1563405_0_0_1"/>
<dbReference type="RefSeq" id="XP_007828806.1">
    <property type="nucleotide sequence ID" value="XM_007830615.1"/>
</dbReference>